<feature type="transmembrane region" description="Helical" evidence="2">
    <location>
        <begin position="34"/>
        <end position="58"/>
    </location>
</feature>
<evidence type="ECO:0000259" key="3">
    <source>
        <dbReference type="Pfam" id="PF15648"/>
    </source>
</evidence>
<evidence type="ECO:0000256" key="2">
    <source>
        <dbReference type="SAM" id="Phobius"/>
    </source>
</evidence>
<keyword evidence="2" id="KW-0472">Membrane</keyword>
<keyword evidence="2" id="KW-0812">Transmembrane</keyword>
<name>A0ABY9WUU4_9BACT</name>
<accession>A0ABY9WUU4</accession>
<dbReference type="Proteomes" id="UP001611383">
    <property type="component" value="Chromosome"/>
</dbReference>
<evidence type="ECO:0000313" key="4">
    <source>
        <dbReference type="EMBL" id="WNG44991.1"/>
    </source>
</evidence>
<gene>
    <name evidence="4" type="ORF">F0U60_13445</name>
</gene>
<evidence type="ECO:0000313" key="5">
    <source>
        <dbReference type="Proteomes" id="UP001611383"/>
    </source>
</evidence>
<evidence type="ECO:0000256" key="1">
    <source>
        <dbReference type="SAM" id="MobiDB-lite"/>
    </source>
</evidence>
<dbReference type="RefSeq" id="WP_395818901.1">
    <property type="nucleotide sequence ID" value="NZ_CP043494.1"/>
</dbReference>
<keyword evidence="2" id="KW-1133">Transmembrane helix</keyword>
<organism evidence="4 5">
    <name type="scientific">Archangium minus</name>
    <dbReference type="NCBI Taxonomy" id="83450"/>
    <lineage>
        <taxon>Bacteria</taxon>
        <taxon>Pseudomonadati</taxon>
        <taxon>Myxococcota</taxon>
        <taxon>Myxococcia</taxon>
        <taxon>Myxococcales</taxon>
        <taxon>Cystobacterineae</taxon>
        <taxon>Archangiaceae</taxon>
        <taxon>Archangium</taxon>
    </lineage>
</organism>
<reference evidence="4 5" key="1">
    <citation type="submission" date="2019-08" db="EMBL/GenBank/DDBJ databases">
        <title>Archangium and Cystobacter genomes.</title>
        <authorList>
            <person name="Chen I.-C.K."/>
            <person name="Wielgoss S."/>
        </authorList>
    </citation>
    <scope>NUCLEOTIDE SEQUENCE [LARGE SCALE GENOMIC DNA]</scope>
    <source>
        <strain evidence="4 5">Cbm 6</strain>
    </source>
</reference>
<protein>
    <recommendedName>
        <fullName evidence="3">Tox-REase-5 domain-containing protein</fullName>
    </recommendedName>
</protein>
<keyword evidence="5" id="KW-1185">Reference proteome</keyword>
<dbReference type="EMBL" id="CP043494">
    <property type="protein sequence ID" value="WNG44991.1"/>
    <property type="molecule type" value="Genomic_DNA"/>
</dbReference>
<feature type="domain" description="Tox-REase-5" evidence="3">
    <location>
        <begin position="494"/>
        <end position="582"/>
    </location>
</feature>
<proteinExistence type="predicted"/>
<dbReference type="Pfam" id="PF15648">
    <property type="entry name" value="Tox-REase-5"/>
    <property type="match status" value="1"/>
</dbReference>
<sequence>MANEYRSPGAGERSGAQLEARRSWRARLWWTSRLVALVVLGLQMACATGYPLGGMLAGSARHRWREQRTSPGPQEVAAQAQEVSATTTGEAIEDLKGTDAGAEEREAGVPVVVGAAEVAGAPERARRRAPGASEMGEEEDLEGKGVGWPDGMGDGRPYTVPMSLDYFQGFLVQAGVPSTALPNDGRTLSPQQALKLVPHLLSTPITLGNFGMRRMAAHLLMEVATGGQVVTRDEFHARMRRFSKLLVLRPDGYLVRATSGVAVQKAGQVVLAEDGTLRAGRFEVGPFYAIEGERLFPVDQQLAVPTGARPAGLYEPDDNPGLAVAEGAVLAVVDLVEGLYRLVFYTGETLEGLAQLPGAVRQLYENSPQLWEEFRHKPYAEKVRTISRLATGIVLTVGTAGTGAAKAASWGGKLESLSVPLFSLSGEGLLAVRLVAVPVGSAVGVAGNALSATYVLLHMANMGAQGGGSGGGWPPMGGPGQWVEDTSSMSEQARAYQAQVTGAPKGWCYKVCRNGKCVEYDGFDPTEGVLLEGKARGYDQWFDKDLNPTHDFYGGLDDMLRQAARQYQMAAGRPIRWHVAEPRMVTVLRKHFDEAGLEAIEVIYTQPIK</sequence>
<feature type="region of interest" description="Disordered" evidence="1">
    <location>
        <begin position="120"/>
        <end position="150"/>
    </location>
</feature>
<dbReference type="InterPro" id="IPR028904">
    <property type="entry name" value="Tox-REase-5_dom"/>
</dbReference>